<dbReference type="SUPFAM" id="SSF53686">
    <property type="entry name" value="Tryptophan synthase beta subunit-like PLP-dependent enzymes"/>
    <property type="match status" value="1"/>
</dbReference>
<dbReference type="AlphaFoldDB" id="A0A7V8SW88"/>
<keyword evidence="2" id="KW-0663">Pyridoxal phosphate</keyword>
<evidence type="ECO:0000313" key="4">
    <source>
        <dbReference type="EMBL" id="MBA0085050.1"/>
    </source>
</evidence>
<dbReference type="Proteomes" id="UP000567293">
    <property type="component" value="Unassembled WGS sequence"/>
</dbReference>
<dbReference type="InterPro" id="IPR050214">
    <property type="entry name" value="Cys_Synth/Cystath_Beta-Synth"/>
</dbReference>
<accession>A0A7V8SW88</accession>
<reference evidence="4" key="1">
    <citation type="submission" date="2020-06" db="EMBL/GenBank/DDBJ databases">
        <title>Legume-microbial interactions unlock mineral nutrients during tropical forest succession.</title>
        <authorList>
            <person name="Epihov D.Z."/>
        </authorList>
    </citation>
    <scope>NUCLEOTIDE SEQUENCE [LARGE SCALE GENOMIC DNA]</scope>
    <source>
        <strain evidence="4">Pan2503</strain>
    </source>
</reference>
<dbReference type="PANTHER" id="PTHR10314">
    <property type="entry name" value="CYSTATHIONINE BETA-SYNTHASE"/>
    <property type="match status" value="1"/>
</dbReference>
<keyword evidence="5" id="KW-1185">Reference proteome</keyword>
<comment type="caution">
    <text evidence="4">The sequence shown here is derived from an EMBL/GenBank/DDBJ whole genome shotgun (WGS) entry which is preliminary data.</text>
</comment>
<dbReference type="Gene3D" id="3.40.50.1100">
    <property type="match status" value="2"/>
</dbReference>
<proteinExistence type="predicted"/>
<dbReference type="InterPro" id="IPR001926">
    <property type="entry name" value="TrpB-like_PALP"/>
</dbReference>
<evidence type="ECO:0000256" key="1">
    <source>
        <dbReference type="ARBA" id="ARBA00001933"/>
    </source>
</evidence>
<comment type="cofactor">
    <cofactor evidence="1">
        <name>pyridoxal 5'-phosphate</name>
        <dbReference type="ChEBI" id="CHEBI:597326"/>
    </cofactor>
</comment>
<evidence type="ECO:0000259" key="3">
    <source>
        <dbReference type="Pfam" id="PF00291"/>
    </source>
</evidence>
<evidence type="ECO:0000313" key="5">
    <source>
        <dbReference type="Proteomes" id="UP000567293"/>
    </source>
</evidence>
<organism evidence="4 5">
    <name type="scientific">Candidatus Acidiferrum panamense</name>
    <dbReference type="NCBI Taxonomy" id="2741543"/>
    <lineage>
        <taxon>Bacteria</taxon>
        <taxon>Pseudomonadati</taxon>
        <taxon>Acidobacteriota</taxon>
        <taxon>Terriglobia</taxon>
        <taxon>Candidatus Acidiferrales</taxon>
        <taxon>Candidatus Acidiferrum</taxon>
    </lineage>
</organism>
<dbReference type="InterPro" id="IPR036052">
    <property type="entry name" value="TrpB-like_PALP_sf"/>
</dbReference>
<feature type="non-terminal residue" evidence="4">
    <location>
        <position position="1"/>
    </location>
</feature>
<gene>
    <name evidence="4" type="ORF">HRJ53_08640</name>
</gene>
<dbReference type="GO" id="GO:1901605">
    <property type="term" value="P:alpha-amino acid metabolic process"/>
    <property type="evidence" value="ECO:0007669"/>
    <property type="project" value="UniProtKB-ARBA"/>
</dbReference>
<sequence length="197" mass="21699">AYGAEMVFSDAGEGSDGAIRLCREIYNANPDIYFYPDQYNNPANWKAHYEHTGPEIIHQTAGRLTHFVAAMGTSGTFVGVSRRLRRDRPHVKCYSAQPSSGFHGLEGLKHMPTAIVPGIYDSAIADGNLWIETEDAYAMVRRLAREEGVLAGISSGCNVHAATQLARELVEHGEPATIVTVLCDSAEKYLSEHFWDE</sequence>
<dbReference type="Pfam" id="PF00291">
    <property type="entry name" value="PALP"/>
    <property type="match status" value="1"/>
</dbReference>
<protein>
    <submittedName>
        <fullName evidence="4">Pyridoxal-phosphate dependent enzyme</fullName>
    </submittedName>
</protein>
<dbReference type="EMBL" id="JACDQQ010000839">
    <property type="protein sequence ID" value="MBA0085050.1"/>
    <property type="molecule type" value="Genomic_DNA"/>
</dbReference>
<name>A0A7V8SW88_9BACT</name>
<feature type="domain" description="Tryptophan synthase beta chain-like PALP" evidence="3">
    <location>
        <begin position="1"/>
        <end position="184"/>
    </location>
</feature>
<evidence type="ECO:0000256" key="2">
    <source>
        <dbReference type="ARBA" id="ARBA00022898"/>
    </source>
</evidence>